<evidence type="ECO:0000256" key="8">
    <source>
        <dbReference type="PROSITE-ProRule" id="PRU01032"/>
    </source>
</evidence>
<evidence type="ECO:0000256" key="7">
    <source>
        <dbReference type="ARBA" id="ARBA00023145"/>
    </source>
</evidence>
<dbReference type="SUPFAM" id="SSF54897">
    <property type="entry name" value="Protease propeptides/inhibitors"/>
    <property type="match status" value="1"/>
</dbReference>
<comment type="cofactor">
    <cofactor evidence="8">
        <name>Ca(2+)</name>
        <dbReference type="ChEBI" id="CHEBI:29108"/>
    </cofactor>
    <text evidence="8">Binds 1 Ca(2+) ion per subunit.</text>
</comment>
<dbReference type="GO" id="GO:0006508">
    <property type="term" value="P:proteolysis"/>
    <property type="evidence" value="ECO:0007669"/>
    <property type="project" value="UniProtKB-KW"/>
</dbReference>
<keyword evidence="4 8" id="KW-0378">Hydrolase</keyword>
<evidence type="ECO:0000256" key="2">
    <source>
        <dbReference type="ARBA" id="ARBA00022670"/>
    </source>
</evidence>
<dbReference type="EMBL" id="KE747839">
    <property type="protein sequence ID" value="RMZ73149.1"/>
    <property type="molecule type" value="Genomic_DNA"/>
</dbReference>
<dbReference type="Proteomes" id="UP000265663">
    <property type="component" value="Unassembled WGS sequence"/>
</dbReference>
<feature type="active site" description="Charge relay system" evidence="8">
    <location>
        <position position="565"/>
    </location>
</feature>
<dbReference type="GO" id="GO:0046872">
    <property type="term" value="F:metal ion binding"/>
    <property type="evidence" value="ECO:0007669"/>
    <property type="project" value="UniProtKB-UniRule"/>
</dbReference>
<feature type="binding site" evidence="8">
    <location>
        <position position="625"/>
    </location>
    <ligand>
        <name>Ca(2+)</name>
        <dbReference type="ChEBI" id="CHEBI:29108"/>
    </ligand>
</feature>
<feature type="binding site" evidence="8">
    <location>
        <position position="607"/>
    </location>
    <ligand>
        <name>Ca(2+)</name>
        <dbReference type="ChEBI" id="CHEBI:29108"/>
    </ligand>
</feature>
<evidence type="ECO:0000256" key="5">
    <source>
        <dbReference type="ARBA" id="ARBA00022825"/>
    </source>
</evidence>
<keyword evidence="3 8" id="KW-0479">Metal-binding</keyword>
<feature type="signal peptide" evidence="9">
    <location>
        <begin position="1"/>
        <end position="19"/>
    </location>
</feature>
<proteinExistence type="predicted"/>
<dbReference type="OrthoDB" id="409122at2759"/>
<dbReference type="CDD" id="cd11377">
    <property type="entry name" value="Pro-peptidase_S53"/>
    <property type="match status" value="1"/>
</dbReference>
<evidence type="ECO:0000256" key="4">
    <source>
        <dbReference type="ARBA" id="ARBA00022801"/>
    </source>
</evidence>
<evidence type="ECO:0000256" key="9">
    <source>
        <dbReference type="SAM" id="SignalP"/>
    </source>
</evidence>
<evidence type="ECO:0000259" key="10">
    <source>
        <dbReference type="PROSITE" id="PS51695"/>
    </source>
</evidence>
<evidence type="ECO:0000256" key="1">
    <source>
        <dbReference type="ARBA" id="ARBA00004239"/>
    </source>
</evidence>
<feature type="binding site" evidence="8">
    <location>
        <position position="606"/>
    </location>
    <ligand>
        <name>Ca(2+)</name>
        <dbReference type="ChEBI" id="CHEBI:29108"/>
    </ligand>
</feature>
<keyword evidence="5 8" id="KW-0720">Serine protease</keyword>
<feature type="chain" id="PRO_5018196250" evidence="9">
    <location>
        <begin position="20"/>
        <end position="647"/>
    </location>
</feature>
<gene>
    <name evidence="11" type="ORF">GMOD_00008943</name>
</gene>
<organism evidence="11 12">
    <name type="scientific">Pyrenophora seminiperda CCB06</name>
    <dbReference type="NCBI Taxonomy" id="1302712"/>
    <lineage>
        <taxon>Eukaryota</taxon>
        <taxon>Fungi</taxon>
        <taxon>Dikarya</taxon>
        <taxon>Ascomycota</taxon>
        <taxon>Pezizomycotina</taxon>
        <taxon>Dothideomycetes</taxon>
        <taxon>Pleosporomycetidae</taxon>
        <taxon>Pleosporales</taxon>
        <taxon>Pleosporineae</taxon>
        <taxon>Pleosporaceae</taxon>
        <taxon>Pyrenophora</taxon>
    </lineage>
</organism>
<protein>
    <submittedName>
        <fullName evidence="11">Alkaline serine protease</fullName>
    </submittedName>
</protein>
<evidence type="ECO:0000256" key="3">
    <source>
        <dbReference type="ARBA" id="ARBA00022723"/>
    </source>
</evidence>
<evidence type="ECO:0000313" key="12">
    <source>
        <dbReference type="Proteomes" id="UP000265663"/>
    </source>
</evidence>
<dbReference type="GO" id="GO:0004252">
    <property type="term" value="F:serine-type endopeptidase activity"/>
    <property type="evidence" value="ECO:0007669"/>
    <property type="project" value="UniProtKB-UniRule"/>
</dbReference>
<dbReference type="PANTHER" id="PTHR14218">
    <property type="entry name" value="PROTEASE S8 TRIPEPTIDYL PEPTIDASE I CLN2"/>
    <property type="match status" value="1"/>
</dbReference>
<feature type="active site" description="Charge relay system" evidence="8">
    <location>
        <position position="304"/>
    </location>
</feature>
<feature type="active site" description="Charge relay system" evidence="8">
    <location>
        <position position="300"/>
    </location>
</feature>
<reference evidence="11 12" key="1">
    <citation type="journal article" date="2014" name="PLoS ONE">
        <title>De novo Genome Assembly of the Fungal Plant Pathogen Pyrenophora semeniperda.</title>
        <authorList>
            <person name="Soliai M.M."/>
            <person name="Meyer S.E."/>
            <person name="Udall J.A."/>
            <person name="Elzinga D.E."/>
            <person name="Hermansen R.A."/>
            <person name="Bodily P.M."/>
            <person name="Hart A.A."/>
            <person name="Coleman C.E."/>
        </authorList>
    </citation>
    <scope>NUCLEOTIDE SEQUENCE [LARGE SCALE GENOMIC DNA]</scope>
    <source>
        <strain evidence="11 12">CCB06</strain>
        <tissue evidence="11">Mycelium</tissue>
    </source>
</reference>
<name>A0A3M7MFJ3_9PLEO</name>
<dbReference type="InterPro" id="IPR030400">
    <property type="entry name" value="Sedolisin_dom"/>
</dbReference>
<dbReference type="Gene3D" id="3.40.50.200">
    <property type="entry name" value="Peptidase S8/S53 domain"/>
    <property type="match status" value="1"/>
</dbReference>
<dbReference type="InterPro" id="IPR036852">
    <property type="entry name" value="Peptidase_S8/S53_dom_sf"/>
</dbReference>
<keyword evidence="7" id="KW-0865">Zymogen</keyword>
<feature type="binding site" evidence="8">
    <location>
        <position position="627"/>
    </location>
    <ligand>
        <name>Ca(2+)</name>
        <dbReference type="ChEBI" id="CHEBI:29108"/>
    </ligand>
</feature>
<keyword evidence="2 8" id="KW-0645">Protease</keyword>
<keyword evidence="12" id="KW-1185">Reference proteome</keyword>
<dbReference type="CDD" id="cd04056">
    <property type="entry name" value="Peptidases_S53"/>
    <property type="match status" value="1"/>
</dbReference>
<feature type="domain" description="Peptidase S53" evidence="10">
    <location>
        <begin position="224"/>
        <end position="647"/>
    </location>
</feature>
<dbReference type="PROSITE" id="PS51695">
    <property type="entry name" value="SEDOLISIN"/>
    <property type="match status" value="1"/>
</dbReference>
<sequence length="647" mass="70526">MPFALFAAAAALASLPVAATRHVLHQQRTESEHWFKRDVLHPHVRLPMRIGLFGDNMDMGHDLLMDISDPDSKNYGKYYSAEDVYDLFAPPKHSVDAIRGWLEKSGIEAGRVSQSTNKQWIQLDLTTSEAEKLLQTKYYYFEHAPTGKMAVGCDGYHVNEDVAEHIDYITPGIKLLTTHMSKRSEVKRSLGGRAENEPPLGLQDWPKFNYSITDAMPLAHCDVAITPACIRAMYNFTQGTSAVPHNELGIFEDIGDIYSQEDLDEFFRTLQPRIPQGTHPILNSVDGGTAPTTVADAGPESNLDFQISYPIIWPQNSVLFQTDDPVYEANYTFLGFFNNLLDAIDGSYCSYTSDGITGNSPGLDPQYPNPAPRGYKGQLQCGVYKPTNVISLSYGFQEANLPPNYLKRQCNEYMKLGLQGISIVVASGDSGVAGNPGDGNANGCLKNGTVFSPEFPSACPYVTSVGATLLTGNAKADEETAVTRFASGGGFSNVFYPPPDYQTSAVSTYLQSAGTPYPYYIDGDYKSSTAGLYNRNGRGYPDVSAVGDNILFFSKGIPKRQGGSSASAPVFASILTRINNERLKAGKSTVGFVNPTLYKHPYVLHDITVGSNPGCDTDGFTVSKGWDPVTGLGTPNYPAMLELFMSL</sequence>
<dbReference type="GO" id="GO:0008240">
    <property type="term" value="F:tripeptidyl-peptidase activity"/>
    <property type="evidence" value="ECO:0007669"/>
    <property type="project" value="TreeGrafter"/>
</dbReference>
<dbReference type="Pfam" id="PF09286">
    <property type="entry name" value="Pro-kuma_activ"/>
    <property type="match status" value="1"/>
</dbReference>
<dbReference type="PANTHER" id="PTHR14218:SF19">
    <property type="entry name" value="SERINE PROTEASE AORO, PUTATIVE (AFU_ORTHOLOGUE AFUA_6G10250)-RELATED"/>
    <property type="match status" value="1"/>
</dbReference>
<evidence type="ECO:0000313" key="11">
    <source>
        <dbReference type="EMBL" id="RMZ73149.1"/>
    </source>
</evidence>
<dbReference type="InterPro" id="IPR050819">
    <property type="entry name" value="Tripeptidyl-peptidase_I"/>
</dbReference>
<evidence type="ECO:0000256" key="6">
    <source>
        <dbReference type="ARBA" id="ARBA00022837"/>
    </source>
</evidence>
<keyword evidence="6 8" id="KW-0106">Calcium</keyword>
<keyword evidence="9" id="KW-0732">Signal</keyword>
<dbReference type="InterPro" id="IPR015366">
    <property type="entry name" value="S53_propep"/>
</dbReference>
<dbReference type="GO" id="GO:0005576">
    <property type="term" value="C:extracellular region"/>
    <property type="evidence" value="ECO:0007669"/>
    <property type="project" value="UniProtKB-SubCell"/>
</dbReference>
<dbReference type="SMART" id="SM00944">
    <property type="entry name" value="Pro-kuma_activ"/>
    <property type="match status" value="1"/>
</dbReference>
<accession>A0A3M7MFJ3</accession>
<comment type="subcellular location">
    <subcellularLocation>
        <location evidence="1">Secreted</location>
        <location evidence="1">Extracellular space</location>
    </subcellularLocation>
</comment>
<dbReference type="SUPFAM" id="SSF52743">
    <property type="entry name" value="Subtilisin-like"/>
    <property type="match status" value="1"/>
</dbReference>
<dbReference type="AlphaFoldDB" id="A0A3M7MFJ3"/>